<dbReference type="InterPro" id="IPR002213">
    <property type="entry name" value="UDP_glucos_trans"/>
</dbReference>
<feature type="region of interest" description="Disordered" evidence="7">
    <location>
        <begin position="1"/>
        <end position="23"/>
    </location>
</feature>
<keyword evidence="6" id="KW-0472">Membrane</keyword>
<accession>A0A6A6MFD3</accession>
<dbReference type="Pfam" id="PF00201">
    <property type="entry name" value="UDPGT"/>
    <property type="match status" value="1"/>
</dbReference>
<sequence>MSSHNNSSSSPNDPRQPSAAKPYVPPMVLPQDLPVDYAGFIAVVFGVAGVMFRYKLCSWLAIIFCAQSLANMRNIENDLKQNFRMGLSDDVIKAPLSDDVVKANALNLKEMARKSVAAGGSSFKNFRVFIEELGSSWKPHVMVIPYPVQGHVMPLMKLAYKLADHGIKVTFVNSDSMHGKIMAAVPEKLKEKIPIILVSISDGSESNREPKNQLEILKSISSFMPVNLQKLIEDINGLNNDEQISCIIADVSAGWALEVAKKMGIKCAAVSPYGLGNLVSQLQAPKLIEAGVIDADGILIKDELTCLSKAVPGWNMKELSWSFPGVPEVQKLIFAHFIRNLVEHIKISDWLLANSFYELEPLACDFIPDALPIGPLFASNHLGPFPGNFWPEGSICLSWLDEQPAGSVIYAAFGSSAVCNQQQFNELAHGLEILGKPFLWVVRSNFTSGLLAEFPDGYLERVANYGKILEWAPQEKVLAHPSVACFLSHCGWNSTMEGVCMGVPFLCWPFYVDQFSNSTYICETWKVGLKLIPDENGIVTRHEIKGKVEKLLSDTDIKANSLKLKEMAGNSISEGGSSSKNFLSFIEQIKQ</sequence>
<dbReference type="AlphaFoldDB" id="A0A6A6MFD3"/>
<keyword evidence="5" id="KW-1133">Transmembrane helix</keyword>
<dbReference type="GO" id="GO:0044183">
    <property type="term" value="F:protein folding chaperone"/>
    <property type="evidence" value="ECO:0007669"/>
    <property type="project" value="InterPro"/>
</dbReference>
<evidence type="ECO:0000256" key="3">
    <source>
        <dbReference type="ARBA" id="ARBA00022679"/>
    </source>
</evidence>
<keyword evidence="9" id="KW-1185">Reference proteome</keyword>
<keyword evidence="3" id="KW-0808">Transferase</keyword>
<evidence type="ECO:0000256" key="6">
    <source>
        <dbReference type="ARBA" id="ARBA00023136"/>
    </source>
</evidence>
<dbReference type="PANTHER" id="PTHR11926">
    <property type="entry name" value="GLUCOSYL/GLUCURONOSYL TRANSFERASES"/>
    <property type="match status" value="1"/>
</dbReference>
<comment type="subcellular location">
    <subcellularLocation>
        <location evidence="1">Membrane</location>
    </subcellularLocation>
</comment>
<evidence type="ECO:0000313" key="9">
    <source>
        <dbReference type="Proteomes" id="UP000467840"/>
    </source>
</evidence>
<dbReference type="GO" id="GO:0005789">
    <property type="term" value="C:endoplasmic reticulum membrane"/>
    <property type="evidence" value="ECO:0007669"/>
    <property type="project" value="InterPro"/>
</dbReference>
<comment type="similarity">
    <text evidence="2">Belongs to the UDP-glycosyltransferase family.</text>
</comment>
<dbReference type="PANTHER" id="PTHR11926:SF1412">
    <property type="entry name" value="UDP-GLYCOSYLTRANSFERASE 83A1-LIKE"/>
    <property type="match status" value="1"/>
</dbReference>
<comment type="caution">
    <text evidence="8">The sequence shown here is derived from an EMBL/GenBank/DDBJ whole genome shotgun (WGS) entry which is preliminary data.</text>
</comment>
<dbReference type="Proteomes" id="UP000467840">
    <property type="component" value="Chromosome 14"/>
</dbReference>
<dbReference type="GO" id="GO:0045048">
    <property type="term" value="P:protein insertion into ER membrane"/>
    <property type="evidence" value="ECO:0007669"/>
    <property type="project" value="InterPro"/>
</dbReference>
<gene>
    <name evidence="8" type="ORF">GH714_020955</name>
</gene>
<evidence type="ECO:0000256" key="2">
    <source>
        <dbReference type="ARBA" id="ARBA00009995"/>
    </source>
</evidence>
<dbReference type="GO" id="GO:0080044">
    <property type="term" value="F:quercetin 7-O-glucosyltransferase activity"/>
    <property type="evidence" value="ECO:0007669"/>
    <property type="project" value="TreeGrafter"/>
</dbReference>
<evidence type="ECO:0000256" key="4">
    <source>
        <dbReference type="ARBA" id="ARBA00022692"/>
    </source>
</evidence>
<evidence type="ECO:0000313" key="8">
    <source>
        <dbReference type="EMBL" id="KAF2311215.1"/>
    </source>
</evidence>
<feature type="compositionally biased region" description="Low complexity" evidence="7">
    <location>
        <begin position="1"/>
        <end position="18"/>
    </location>
</feature>
<organism evidence="8 9">
    <name type="scientific">Hevea brasiliensis</name>
    <name type="common">Para rubber tree</name>
    <name type="synonym">Siphonia brasiliensis</name>
    <dbReference type="NCBI Taxonomy" id="3981"/>
    <lineage>
        <taxon>Eukaryota</taxon>
        <taxon>Viridiplantae</taxon>
        <taxon>Streptophyta</taxon>
        <taxon>Embryophyta</taxon>
        <taxon>Tracheophyta</taxon>
        <taxon>Spermatophyta</taxon>
        <taxon>Magnoliopsida</taxon>
        <taxon>eudicotyledons</taxon>
        <taxon>Gunneridae</taxon>
        <taxon>Pentapetalae</taxon>
        <taxon>rosids</taxon>
        <taxon>fabids</taxon>
        <taxon>Malpighiales</taxon>
        <taxon>Euphorbiaceae</taxon>
        <taxon>Crotonoideae</taxon>
        <taxon>Micrandreae</taxon>
        <taxon>Hevea</taxon>
    </lineage>
</organism>
<dbReference type="FunFam" id="3.40.50.2000:FF:000108">
    <property type="entry name" value="UDP-glycosyltransferase 83A1"/>
    <property type="match status" value="1"/>
</dbReference>
<protein>
    <recommendedName>
        <fullName evidence="10">Anthocyanidin 3-O-glucosyltransferase</fullName>
    </recommendedName>
</protein>
<evidence type="ECO:0000256" key="1">
    <source>
        <dbReference type="ARBA" id="ARBA00004370"/>
    </source>
</evidence>
<dbReference type="FunFam" id="3.40.50.2000:FF:000061">
    <property type="entry name" value="UDP-glycosyltransferase 83A1"/>
    <property type="match status" value="1"/>
</dbReference>
<dbReference type="EMBL" id="JAAGAX010000006">
    <property type="protein sequence ID" value="KAF2311215.1"/>
    <property type="molecule type" value="Genomic_DNA"/>
</dbReference>
<reference evidence="8 9" key="1">
    <citation type="journal article" date="2020" name="Mol. Plant">
        <title>The Chromosome-Based Rubber Tree Genome Provides New Insights into Spurge Genome Evolution and Rubber Biosynthesis.</title>
        <authorList>
            <person name="Liu J."/>
            <person name="Shi C."/>
            <person name="Shi C.C."/>
            <person name="Li W."/>
            <person name="Zhang Q.J."/>
            <person name="Zhang Y."/>
            <person name="Li K."/>
            <person name="Lu H.F."/>
            <person name="Shi C."/>
            <person name="Zhu S.T."/>
            <person name="Xiao Z.Y."/>
            <person name="Nan H."/>
            <person name="Yue Y."/>
            <person name="Zhu X.G."/>
            <person name="Wu Y."/>
            <person name="Hong X.N."/>
            <person name="Fan G.Y."/>
            <person name="Tong Y."/>
            <person name="Zhang D."/>
            <person name="Mao C.L."/>
            <person name="Liu Y.L."/>
            <person name="Hao S.J."/>
            <person name="Liu W.Q."/>
            <person name="Lv M.Q."/>
            <person name="Zhang H.B."/>
            <person name="Liu Y."/>
            <person name="Hu-Tang G.R."/>
            <person name="Wang J.P."/>
            <person name="Wang J.H."/>
            <person name="Sun Y.H."/>
            <person name="Ni S.B."/>
            <person name="Chen W.B."/>
            <person name="Zhang X.C."/>
            <person name="Jiao Y.N."/>
            <person name="Eichler E.E."/>
            <person name="Li G.H."/>
            <person name="Liu X."/>
            <person name="Gao L.Z."/>
        </authorList>
    </citation>
    <scope>NUCLEOTIDE SEQUENCE [LARGE SCALE GENOMIC DNA]</scope>
    <source>
        <strain evidence="9">cv. GT1</strain>
        <tissue evidence="8">Leaf</tissue>
    </source>
</reference>
<name>A0A6A6MFD3_HEVBR</name>
<dbReference type="SUPFAM" id="SSF53756">
    <property type="entry name" value="UDP-Glycosyltransferase/glycogen phosphorylase"/>
    <property type="match status" value="1"/>
</dbReference>
<proteinExistence type="inferred from homology"/>
<dbReference type="Pfam" id="PF03669">
    <property type="entry name" value="ASTER"/>
    <property type="match status" value="1"/>
</dbReference>
<evidence type="ECO:0000256" key="5">
    <source>
        <dbReference type="ARBA" id="ARBA00022989"/>
    </source>
</evidence>
<dbReference type="CDD" id="cd03784">
    <property type="entry name" value="GT1_Gtf-like"/>
    <property type="match status" value="1"/>
</dbReference>
<evidence type="ECO:0008006" key="10">
    <source>
        <dbReference type="Google" id="ProtNLM"/>
    </source>
</evidence>
<dbReference type="GO" id="GO:0080043">
    <property type="term" value="F:quercetin 3-O-glucosyltransferase activity"/>
    <property type="evidence" value="ECO:0007669"/>
    <property type="project" value="TreeGrafter"/>
</dbReference>
<evidence type="ECO:0000256" key="7">
    <source>
        <dbReference type="SAM" id="MobiDB-lite"/>
    </source>
</evidence>
<dbReference type="Gene3D" id="3.40.50.2000">
    <property type="entry name" value="Glycogen Phosphorylase B"/>
    <property type="match status" value="2"/>
</dbReference>
<keyword evidence="4" id="KW-0812">Transmembrane</keyword>
<dbReference type="InterPro" id="IPR005351">
    <property type="entry name" value="ASTER"/>
</dbReference>